<feature type="chain" id="PRO_5009286537" evidence="1">
    <location>
        <begin position="23"/>
        <end position="947"/>
    </location>
</feature>
<dbReference type="Proteomes" id="UP000236728">
    <property type="component" value="Unassembled WGS sequence"/>
</dbReference>
<dbReference type="OrthoDB" id="9759749at2"/>
<dbReference type="Gene3D" id="3.40.50.880">
    <property type="match status" value="1"/>
</dbReference>
<evidence type="ECO:0000313" key="3">
    <source>
        <dbReference type="Proteomes" id="UP000236728"/>
    </source>
</evidence>
<dbReference type="InterPro" id="IPR003737">
    <property type="entry name" value="GlcNAc_PI_deacetylase-related"/>
</dbReference>
<dbReference type="Pfam" id="PF02585">
    <property type="entry name" value="PIG-L"/>
    <property type="match status" value="1"/>
</dbReference>
<dbReference type="AlphaFoldDB" id="A0A1H5UTD6"/>
<dbReference type="PANTHER" id="PTHR12993">
    <property type="entry name" value="N-ACETYLGLUCOSAMINYL-PHOSPHATIDYLINOSITOL DE-N-ACETYLASE-RELATED"/>
    <property type="match status" value="1"/>
</dbReference>
<feature type="signal peptide" evidence="1">
    <location>
        <begin position="1"/>
        <end position="22"/>
    </location>
</feature>
<dbReference type="SUPFAM" id="SSF52317">
    <property type="entry name" value="Class I glutamine amidotransferase-like"/>
    <property type="match status" value="1"/>
</dbReference>
<keyword evidence="3" id="KW-1185">Reference proteome</keyword>
<dbReference type="SUPFAM" id="SSF102588">
    <property type="entry name" value="LmbE-like"/>
    <property type="match status" value="1"/>
</dbReference>
<reference evidence="2 3" key="1">
    <citation type="submission" date="2016-10" db="EMBL/GenBank/DDBJ databases">
        <authorList>
            <person name="de Groot N.N."/>
        </authorList>
    </citation>
    <scope>NUCLEOTIDE SEQUENCE [LARGE SCALE GENOMIC DNA]</scope>
    <source>
        <strain evidence="2 3">DSM 22489</strain>
    </source>
</reference>
<proteinExistence type="predicted"/>
<sequence>MLRSMYSRVLYRRVACSSLAVAALCAAPAATSLRAQDNGVKADALPIPPDQGAAAAWQAIKKLHTRASVLMVVAHPDDEDGGTLAYESRGIGARVSLLTLDRGEGGANVMSSDYWDALGLVRTEELLQAGRYYGLDGQYFTSMADYGFSKELDEALGQWGHDRVLEQVVRVVRTVRPLVIVSVFVGGPTDGHGQHATAGLMAQEAFNAAGDPTKFPEQITREGLKPWKPLKVYARAPIFRVTEKGMYDYATHSWVPVGVTNHVTGKWEPGKPSVTVNIPTGTFDPMLGDSYVDISRTGLGFQKSQNGGPGVPLVSSQDSAYHRFGSHIDAEATERTFFDGIDTTFEGIAELAPSAPGTLRDQLKQIDGHISAALSGFTAVQPSAVAPHLAEGKLALEKLIVSIEAGPLADQLSEEARYDILSELRMKDKQFNDALAATLQVSLEAEVTQPPAPGADPMMAMMRGSRETFQMATRGLSFPVKVHLYQPAAEGLAIESVGLESSAEKAWHVEPAKAPAELTAAKALDIVYKVTVPEDEPYTKPYFTRSNLGEAYYQVDPKAPKNVPLLAYPLTAKATFRYHGAAFTSTGTVQVVSRVTGLGTVRNPMPVGPELSVSLTPAAGIVPLDMQHTSVTVRVRNNMSESAEPEVSLALPPGWTATPATSTLHFKQPGEEQSVSFDVTPKVADGKQYTITAIASLKGKKFEQGYTQIGYPGLRPYFLYAPAKYETTGTDVKIAPGITVAYVEGSGDDVPVALEQMGVHVTYLSAQDLAGGSLNRFSTIVLGVRAYAVRPDLIANNARLLEYVHNGGTVIVQYNTPEFDHNYGPYPYVMSGDPEEVTDEKSIVKILEPSNPIFTWPNKIDTKDFDGWIEERGSKFLQSWDSHYTPLLETHDKGQPDQKGGLVYARYGKGIYVYNAYAFYRQLPLGVPGAFRLFANMLSLPKNPDVH</sequence>
<dbReference type="Gene3D" id="3.40.50.10320">
    <property type="entry name" value="LmbE-like"/>
    <property type="match status" value="1"/>
</dbReference>
<organism evidence="2 3">
    <name type="scientific">Bryocella elongata</name>
    <dbReference type="NCBI Taxonomy" id="863522"/>
    <lineage>
        <taxon>Bacteria</taxon>
        <taxon>Pseudomonadati</taxon>
        <taxon>Acidobacteriota</taxon>
        <taxon>Terriglobia</taxon>
        <taxon>Terriglobales</taxon>
        <taxon>Acidobacteriaceae</taxon>
        <taxon>Bryocella</taxon>
    </lineage>
</organism>
<dbReference type="GO" id="GO:0016811">
    <property type="term" value="F:hydrolase activity, acting on carbon-nitrogen (but not peptide) bonds, in linear amides"/>
    <property type="evidence" value="ECO:0007669"/>
    <property type="project" value="TreeGrafter"/>
</dbReference>
<dbReference type="InterPro" id="IPR024078">
    <property type="entry name" value="LmbE-like_dom_sf"/>
</dbReference>
<protein>
    <submittedName>
        <fullName evidence="2">GlcNAc-PI de-N-acetylase</fullName>
    </submittedName>
</protein>
<gene>
    <name evidence="2" type="ORF">SAMN05421819_1185</name>
</gene>
<evidence type="ECO:0000256" key="1">
    <source>
        <dbReference type="SAM" id="SignalP"/>
    </source>
</evidence>
<name>A0A1H5UTD6_9BACT</name>
<keyword evidence="1" id="KW-0732">Signal</keyword>
<dbReference type="RefSeq" id="WP_160115017.1">
    <property type="nucleotide sequence ID" value="NZ_FNVA01000001.1"/>
</dbReference>
<dbReference type="InterPro" id="IPR029062">
    <property type="entry name" value="Class_I_gatase-like"/>
</dbReference>
<dbReference type="EMBL" id="FNVA01000001">
    <property type="protein sequence ID" value="SEF78240.1"/>
    <property type="molecule type" value="Genomic_DNA"/>
</dbReference>
<evidence type="ECO:0000313" key="2">
    <source>
        <dbReference type="EMBL" id="SEF78240.1"/>
    </source>
</evidence>
<dbReference type="PANTHER" id="PTHR12993:SF11">
    <property type="entry name" value="N-ACETYLGLUCOSAMINYL-PHOSPHATIDYLINOSITOL DE-N-ACETYLASE"/>
    <property type="match status" value="1"/>
</dbReference>
<accession>A0A1H5UTD6</accession>